<evidence type="ECO:0000256" key="2">
    <source>
        <dbReference type="ARBA" id="ARBA00022448"/>
    </source>
</evidence>
<dbReference type="InterPro" id="IPR011250">
    <property type="entry name" value="OMP/PagP_B-barrel"/>
</dbReference>
<dbReference type="GO" id="GO:0046930">
    <property type="term" value="C:pore complex"/>
    <property type="evidence" value="ECO:0007669"/>
    <property type="project" value="UniProtKB-KW"/>
</dbReference>
<evidence type="ECO:0000256" key="4">
    <source>
        <dbReference type="ARBA" id="ARBA00022692"/>
    </source>
</evidence>
<dbReference type="AlphaFoldDB" id="A0A2G8SY22"/>
<dbReference type="Pfam" id="PF00691">
    <property type="entry name" value="OmpA"/>
    <property type="match status" value="1"/>
</dbReference>
<dbReference type="InterPro" id="IPR006690">
    <property type="entry name" value="OMPA-like_CS"/>
</dbReference>
<feature type="region of interest" description="Disordered" evidence="11">
    <location>
        <begin position="192"/>
        <end position="215"/>
    </location>
</feature>
<dbReference type="Gene3D" id="3.30.1330.60">
    <property type="entry name" value="OmpA-like domain"/>
    <property type="match status" value="1"/>
</dbReference>
<evidence type="ECO:0000259" key="13">
    <source>
        <dbReference type="PROSITE" id="PS51123"/>
    </source>
</evidence>
<evidence type="ECO:0000256" key="10">
    <source>
        <dbReference type="PROSITE-ProRule" id="PRU00473"/>
    </source>
</evidence>
<dbReference type="GO" id="GO:0009279">
    <property type="term" value="C:cell outer membrane"/>
    <property type="evidence" value="ECO:0007669"/>
    <property type="project" value="UniProtKB-SubCell"/>
</dbReference>
<evidence type="ECO:0000256" key="11">
    <source>
        <dbReference type="SAM" id="MobiDB-lite"/>
    </source>
</evidence>
<dbReference type="InterPro" id="IPR050330">
    <property type="entry name" value="Bact_OuterMem_StrucFunc"/>
</dbReference>
<protein>
    <submittedName>
        <fullName evidence="14">Flagellar motor protein MotB</fullName>
    </submittedName>
</protein>
<evidence type="ECO:0000256" key="7">
    <source>
        <dbReference type="ARBA" id="ARBA00023114"/>
    </source>
</evidence>
<dbReference type="PANTHER" id="PTHR30329">
    <property type="entry name" value="STATOR ELEMENT OF FLAGELLAR MOTOR COMPLEX"/>
    <property type="match status" value="1"/>
</dbReference>
<comment type="subcellular location">
    <subcellularLocation>
        <location evidence="1">Cell outer membrane</location>
        <topology evidence="1">Multi-pass membrane protein</topology>
    </subcellularLocation>
</comment>
<dbReference type="OrthoDB" id="5360144at2"/>
<evidence type="ECO:0000256" key="5">
    <source>
        <dbReference type="ARBA" id="ARBA00022729"/>
    </source>
</evidence>
<keyword evidence="6" id="KW-0406">Ion transport</keyword>
<dbReference type="Pfam" id="PF13505">
    <property type="entry name" value="OMP_b-brl"/>
    <property type="match status" value="1"/>
</dbReference>
<dbReference type="PROSITE" id="PS51123">
    <property type="entry name" value="OMPA_2"/>
    <property type="match status" value="1"/>
</dbReference>
<keyword evidence="8 10" id="KW-0472">Membrane</keyword>
<evidence type="ECO:0000313" key="14">
    <source>
        <dbReference type="EMBL" id="PIL38632.1"/>
    </source>
</evidence>
<keyword evidence="7" id="KW-0626">Porin</keyword>
<feature type="signal peptide" evidence="12">
    <location>
        <begin position="1"/>
        <end position="22"/>
    </location>
</feature>
<feature type="chain" id="PRO_5013654742" evidence="12">
    <location>
        <begin position="23"/>
        <end position="344"/>
    </location>
</feature>
<dbReference type="SUPFAM" id="SSF103088">
    <property type="entry name" value="OmpA-like"/>
    <property type="match status" value="1"/>
</dbReference>
<evidence type="ECO:0000256" key="12">
    <source>
        <dbReference type="SAM" id="SignalP"/>
    </source>
</evidence>
<keyword evidence="4" id="KW-0812">Transmembrane</keyword>
<reference evidence="14 15" key="1">
    <citation type="submission" date="2017-10" db="EMBL/GenBank/DDBJ databases">
        <title>Massilia psychrophilum sp. nov., a novel purple-pigmented bacterium isolated from Tianshan glacier, Xinjiang Municipality, China.</title>
        <authorList>
            <person name="Wang H."/>
        </authorList>
    </citation>
    <scope>NUCLEOTIDE SEQUENCE [LARGE SCALE GENOMIC DNA]</scope>
    <source>
        <strain evidence="14 15">JCM 30813</strain>
    </source>
</reference>
<dbReference type="PRINTS" id="PR01021">
    <property type="entry name" value="OMPADOMAIN"/>
</dbReference>
<dbReference type="PANTHER" id="PTHR30329:SF21">
    <property type="entry name" value="LIPOPROTEIN YIAD-RELATED"/>
    <property type="match status" value="1"/>
</dbReference>
<proteinExistence type="predicted"/>
<gene>
    <name evidence="14" type="ORF">CR103_17130</name>
</gene>
<accession>A0A2G8SY22</accession>
<name>A0A2G8SY22_9BURK</name>
<dbReference type="RefSeq" id="WP_099917162.1">
    <property type="nucleotide sequence ID" value="NZ_BMHS01000005.1"/>
</dbReference>
<keyword evidence="5 12" id="KW-0732">Signal</keyword>
<dbReference type="CDD" id="cd07185">
    <property type="entry name" value="OmpA_C-like"/>
    <property type="match status" value="1"/>
</dbReference>
<keyword evidence="14" id="KW-0966">Cell projection</keyword>
<evidence type="ECO:0000256" key="8">
    <source>
        <dbReference type="ARBA" id="ARBA00023136"/>
    </source>
</evidence>
<keyword evidence="14" id="KW-0969">Cilium</keyword>
<keyword evidence="9" id="KW-0998">Cell outer membrane</keyword>
<evidence type="ECO:0000313" key="15">
    <source>
        <dbReference type="Proteomes" id="UP000228593"/>
    </source>
</evidence>
<dbReference type="GO" id="GO:0015288">
    <property type="term" value="F:porin activity"/>
    <property type="evidence" value="ECO:0007669"/>
    <property type="project" value="UniProtKB-KW"/>
</dbReference>
<dbReference type="Proteomes" id="UP000228593">
    <property type="component" value="Unassembled WGS sequence"/>
</dbReference>
<dbReference type="InterPro" id="IPR027385">
    <property type="entry name" value="Beta-barrel_OMP"/>
</dbReference>
<evidence type="ECO:0000256" key="9">
    <source>
        <dbReference type="ARBA" id="ARBA00023237"/>
    </source>
</evidence>
<evidence type="ECO:0000256" key="6">
    <source>
        <dbReference type="ARBA" id="ARBA00023065"/>
    </source>
</evidence>
<evidence type="ECO:0000256" key="3">
    <source>
        <dbReference type="ARBA" id="ARBA00022452"/>
    </source>
</evidence>
<dbReference type="EMBL" id="PDOB01000032">
    <property type="protein sequence ID" value="PIL38632.1"/>
    <property type="molecule type" value="Genomic_DNA"/>
</dbReference>
<sequence>MNNSKKIALAVAIFCSAGTTLAQEINPSWYIQPSVVGVKPDRDFGVNDRDYGGAVRFGKPMSPMWDMQAGASHIRAEDGPNNYRQTLVGVDALLMLSRQNFRPFILFGVGASRDRVENPLHSARGTNPYITAGIGFQLGLTPQWSMQADIRSVRGRLSTSDNFGFTRSNNKYVNVGFNYAFNPPPAPYVAPPPPPPVAEQPAPVPVAPPPPPPPPPARFEKVTMSATELFGFNSAMLSMPQPKLDDIAAALSADPSIADVDINGYADRLGSTQYNQKLSERRANAVRDYLVAKGINTNRLKAYGKGEANPVVTCNNKKRADLIRCLEPNRRVEVEQITVERRVQ</sequence>
<evidence type="ECO:0000256" key="1">
    <source>
        <dbReference type="ARBA" id="ARBA00004571"/>
    </source>
</evidence>
<feature type="domain" description="OmpA-like" evidence="13">
    <location>
        <begin position="217"/>
        <end position="340"/>
    </location>
</feature>
<dbReference type="GO" id="GO:0006811">
    <property type="term" value="P:monoatomic ion transport"/>
    <property type="evidence" value="ECO:0007669"/>
    <property type="project" value="UniProtKB-KW"/>
</dbReference>
<comment type="caution">
    <text evidence="14">The sequence shown here is derived from an EMBL/GenBank/DDBJ whole genome shotgun (WGS) entry which is preliminary data.</text>
</comment>
<dbReference type="Gene3D" id="2.40.160.20">
    <property type="match status" value="1"/>
</dbReference>
<dbReference type="InterPro" id="IPR006664">
    <property type="entry name" value="OMP_bac"/>
</dbReference>
<keyword evidence="2" id="KW-0813">Transport</keyword>
<organism evidence="14 15">
    <name type="scientific">Massilia psychrophila</name>
    <dbReference type="NCBI Taxonomy" id="1603353"/>
    <lineage>
        <taxon>Bacteria</taxon>
        <taxon>Pseudomonadati</taxon>
        <taxon>Pseudomonadota</taxon>
        <taxon>Betaproteobacteria</taxon>
        <taxon>Burkholderiales</taxon>
        <taxon>Oxalobacteraceae</taxon>
        <taxon>Telluria group</taxon>
        <taxon>Massilia</taxon>
    </lineage>
</organism>
<keyword evidence="15" id="KW-1185">Reference proteome</keyword>
<dbReference type="InterPro" id="IPR036737">
    <property type="entry name" value="OmpA-like_sf"/>
</dbReference>
<dbReference type="PROSITE" id="PS01068">
    <property type="entry name" value="OMPA_1"/>
    <property type="match status" value="1"/>
</dbReference>
<dbReference type="SUPFAM" id="SSF56925">
    <property type="entry name" value="OMPA-like"/>
    <property type="match status" value="1"/>
</dbReference>
<keyword evidence="14" id="KW-0282">Flagellum</keyword>
<keyword evidence="3" id="KW-1134">Transmembrane beta strand</keyword>
<dbReference type="InterPro" id="IPR006665">
    <property type="entry name" value="OmpA-like"/>
</dbReference>